<comment type="caution">
    <text evidence="1">The sequence shown here is derived from an EMBL/GenBank/DDBJ whole genome shotgun (WGS) entry which is preliminary data.</text>
</comment>
<dbReference type="AlphaFoldDB" id="N1MW12"/>
<dbReference type="Pfam" id="PF13469">
    <property type="entry name" value="Sulfotransfer_3"/>
    <property type="match status" value="1"/>
</dbReference>
<dbReference type="InterPro" id="IPR027417">
    <property type="entry name" value="P-loop_NTPase"/>
</dbReference>
<dbReference type="EMBL" id="CAVK010000201">
    <property type="protein sequence ID" value="CCW19498.1"/>
    <property type="molecule type" value="Genomic_DNA"/>
</dbReference>
<organism evidence="1 2">
    <name type="scientific">Sphingobium indicum BiD32</name>
    <dbReference type="NCBI Taxonomy" id="1301087"/>
    <lineage>
        <taxon>Bacteria</taxon>
        <taxon>Pseudomonadati</taxon>
        <taxon>Pseudomonadota</taxon>
        <taxon>Alphaproteobacteria</taxon>
        <taxon>Sphingomonadales</taxon>
        <taxon>Sphingomonadaceae</taxon>
        <taxon>Sphingobium</taxon>
    </lineage>
</organism>
<keyword evidence="2" id="KW-1185">Reference proteome</keyword>
<evidence type="ECO:0008006" key="3">
    <source>
        <dbReference type="Google" id="ProtNLM"/>
    </source>
</evidence>
<gene>
    <name evidence="1" type="ORF">EBBID32_38650</name>
</gene>
<dbReference type="Gene3D" id="3.40.50.300">
    <property type="entry name" value="P-loop containing nucleotide triphosphate hydrolases"/>
    <property type="match status" value="1"/>
</dbReference>
<accession>N1MW12</accession>
<protein>
    <recommendedName>
        <fullName evidence="3">Sulfotransferase</fullName>
    </recommendedName>
</protein>
<evidence type="ECO:0000313" key="2">
    <source>
        <dbReference type="Proteomes" id="UP000013201"/>
    </source>
</evidence>
<sequence length="388" mass="43699">MMTTTTAGLDADALIAAAREQTGLTDLGDDAMLEGLHVLIDAINREAKLTAAAQGRWAQQITATLANRLQVEHYLAQHPALLDAPVEKPLFVFGLPRTGTTLTINLLNADPARRCFLRWEAFNSVPPAAKGALSSDPRYVAEQARLDMMLKYAPHISAMHHEDADSPTECQFSMAPSFCAQYYDSVLHIPSYQKWLFSTSYLPAFRYQKRLFQLLQENEGGQWTLKNPWHPLFLNDLTTIYPDAQLVMTHRDPADVVASACSLVYQVRKMFSDDVDPVEVGKSQLRTFDLMIERMMAYREKHGADSIHDIPYDAQLRDPIGEMKRLYARFDTELTVEAETAMQAMLDANPQGKHGKHSYDLADYGLDRAGVHAHFRDYTERFGIACRA</sequence>
<name>N1MW12_9SPHN</name>
<dbReference type="Proteomes" id="UP000013201">
    <property type="component" value="Unassembled WGS sequence"/>
</dbReference>
<evidence type="ECO:0000313" key="1">
    <source>
        <dbReference type="EMBL" id="CCW19498.1"/>
    </source>
</evidence>
<dbReference type="PANTHER" id="PTHR36451:SF1">
    <property type="entry name" value="OMEGA-HYDROXY-BETA-DIHYDROMENAQUINONE-9 SULFOTRANSFERASE STF3"/>
    <property type="match status" value="1"/>
</dbReference>
<dbReference type="PANTHER" id="PTHR36451">
    <property type="entry name" value="PAPS-DEPENDENT SULFOTRANSFERASE STF3"/>
    <property type="match status" value="1"/>
</dbReference>
<dbReference type="InterPro" id="IPR052736">
    <property type="entry name" value="Stf3_sulfotransferase"/>
</dbReference>
<proteinExistence type="predicted"/>
<dbReference type="SUPFAM" id="SSF52540">
    <property type="entry name" value="P-loop containing nucleoside triphosphate hydrolases"/>
    <property type="match status" value="1"/>
</dbReference>
<reference evidence="2" key="2">
    <citation type="submission" date="2013-04" db="EMBL/GenBank/DDBJ databases">
        <title>Bisphenol A degrading Sphingobium sp. strain BiD32.</title>
        <authorList>
            <person name="Nielsen J.L."/>
            <person name="Zhou N.A."/>
            <person name="Kjeldal H."/>
        </authorList>
    </citation>
    <scope>NUCLEOTIDE SEQUENCE [LARGE SCALE GENOMIC DNA]</scope>
    <source>
        <strain evidence="2">BiD32</strain>
    </source>
</reference>
<reference evidence="1 2" key="1">
    <citation type="submission" date="2013-03" db="EMBL/GenBank/DDBJ databases">
        <authorList>
            <person name="Le V."/>
        </authorList>
    </citation>
    <scope>NUCLEOTIDE SEQUENCE [LARGE SCALE GENOMIC DNA]</scope>
    <source>
        <strain evidence="1 2">BiD32</strain>
    </source>
</reference>